<dbReference type="Proteomes" id="UP001318040">
    <property type="component" value="Chromosome 41"/>
</dbReference>
<dbReference type="GO" id="GO:0005634">
    <property type="term" value="C:nucleus"/>
    <property type="evidence" value="ECO:0007669"/>
    <property type="project" value="UniProtKB-SubCell"/>
</dbReference>
<dbReference type="RefSeq" id="XP_032825060.1">
    <property type="nucleotide sequence ID" value="XM_032969169.1"/>
</dbReference>
<gene>
    <name evidence="7" type="primary">ZNF488</name>
</gene>
<proteinExistence type="predicted"/>
<organism evidence="6 7">
    <name type="scientific">Petromyzon marinus</name>
    <name type="common">Sea lamprey</name>
    <dbReference type="NCBI Taxonomy" id="7757"/>
    <lineage>
        <taxon>Eukaryota</taxon>
        <taxon>Metazoa</taxon>
        <taxon>Chordata</taxon>
        <taxon>Craniata</taxon>
        <taxon>Vertebrata</taxon>
        <taxon>Cyclostomata</taxon>
        <taxon>Hyperoartia</taxon>
        <taxon>Petromyzontiformes</taxon>
        <taxon>Petromyzontidae</taxon>
        <taxon>Petromyzon</taxon>
    </lineage>
</organism>
<dbReference type="InterPro" id="IPR052296">
    <property type="entry name" value="TR-Histone_Methyltrans"/>
</dbReference>
<dbReference type="PANTHER" id="PTHR16516">
    <property type="entry name" value="AGAP007109-PA"/>
    <property type="match status" value="1"/>
</dbReference>
<dbReference type="PROSITE" id="PS50157">
    <property type="entry name" value="ZINC_FINGER_C2H2_2"/>
    <property type="match status" value="2"/>
</dbReference>
<dbReference type="InterPro" id="IPR036236">
    <property type="entry name" value="Znf_C2H2_sf"/>
</dbReference>
<dbReference type="PANTHER" id="PTHR16516:SF4">
    <property type="entry name" value="C2H2-TYPE DOMAIN-CONTAINING PROTEIN"/>
    <property type="match status" value="1"/>
</dbReference>
<dbReference type="SMART" id="SM00355">
    <property type="entry name" value="ZnF_C2H2"/>
    <property type="match status" value="2"/>
</dbReference>
<protein>
    <submittedName>
        <fullName evidence="7">Zinc finger protein 488 isoform X1</fullName>
    </submittedName>
</protein>
<evidence type="ECO:0000256" key="3">
    <source>
        <dbReference type="PROSITE-ProRule" id="PRU00042"/>
    </source>
</evidence>
<dbReference type="KEGG" id="pmrn:116950957"/>
<keyword evidence="6" id="KW-1185">Reference proteome</keyword>
<dbReference type="InterPro" id="IPR013087">
    <property type="entry name" value="Znf_C2H2_type"/>
</dbReference>
<dbReference type="Pfam" id="PF00096">
    <property type="entry name" value="zf-C2H2"/>
    <property type="match status" value="1"/>
</dbReference>
<evidence type="ECO:0000259" key="5">
    <source>
        <dbReference type="PROSITE" id="PS50157"/>
    </source>
</evidence>
<dbReference type="Gene3D" id="3.30.160.60">
    <property type="entry name" value="Classic Zinc Finger"/>
    <property type="match status" value="1"/>
</dbReference>
<feature type="domain" description="C2H2-type" evidence="5">
    <location>
        <begin position="363"/>
        <end position="386"/>
    </location>
</feature>
<dbReference type="GO" id="GO:0006355">
    <property type="term" value="P:regulation of DNA-templated transcription"/>
    <property type="evidence" value="ECO:0007669"/>
    <property type="project" value="TreeGrafter"/>
</dbReference>
<sequence>MDMMYSVGYRCSHYAGMFRLDCPPAHDPRAPPCGVRLAPQPWLTPLRDSNPVCLASPSAAPCAAAAAAARKCSVDFHNLARDLESRPALSESAMQGHIAPDTSSDANGRLLCSAAVEGPRSAQGVARPKAQRGLQRGEQREEQAWKRERKVEKVERSSPNDGAQYSERPTHAVWMNNINSSSSSSIARGERSERRTPSSAGEPTPLDASRGDVCETPKSVVGGQHKSAFSPPAKSEHRRSTSSQFMVSELLKTTTASAHFGARGIAATAAAAAAHNAPTFVYADCRASWSKPLAPRPILRPSPPLPLPPVAGPGGLGLPPQNWCAKCNVSFRLTSDLVYHMRSHHRCERSAEPLSKRRREERLHCQVCGESFRERHHLSRHMISHN</sequence>
<feature type="domain" description="C2H2-type" evidence="5">
    <location>
        <begin position="322"/>
        <end position="350"/>
    </location>
</feature>
<dbReference type="GO" id="GO:0014003">
    <property type="term" value="P:oligodendrocyte development"/>
    <property type="evidence" value="ECO:0007669"/>
    <property type="project" value="TreeGrafter"/>
</dbReference>
<keyword evidence="3" id="KW-0479">Metal-binding</keyword>
<keyword evidence="3" id="KW-0863">Zinc-finger</keyword>
<dbReference type="AlphaFoldDB" id="A0AAJ7TXZ6"/>
<dbReference type="SUPFAM" id="SSF57667">
    <property type="entry name" value="beta-beta-alpha zinc fingers"/>
    <property type="match status" value="1"/>
</dbReference>
<reference evidence="7" key="1">
    <citation type="submission" date="2025-08" db="UniProtKB">
        <authorList>
            <consortium name="RefSeq"/>
        </authorList>
    </citation>
    <scope>IDENTIFICATION</scope>
    <source>
        <tissue evidence="7">Sperm</tissue>
    </source>
</reference>
<dbReference type="GO" id="GO:0008270">
    <property type="term" value="F:zinc ion binding"/>
    <property type="evidence" value="ECO:0007669"/>
    <property type="project" value="UniProtKB-KW"/>
</dbReference>
<evidence type="ECO:0000313" key="6">
    <source>
        <dbReference type="Proteomes" id="UP001318040"/>
    </source>
</evidence>
<feature type="region of interest" description="Disordered" evidence="4">
    <location>
        <begin position="118"/>
        <end position="241"/>
    </location>
</feature>
<evidence type="ECO:0000256" key="4">
    <source>
        <dbReference type="SAM" id="MobiDB-lite"/>
    </source>
</evidence>
<comment type="subcellular location">
    <subcellularLocation>
        <location evidence="1">Nucleus</location>
    </subcellularLocation>
</comment>
<accession>A0AAJ7TXZ6</accession>
<evidence type="ECO:0000313" key="7">
    <source>
        <dbReference type="RefSeq" id="XP_032825060.1"/>
    </source>
</evidence>
<evidence type="ECO:0000256" key="1">
    <source>
        <dbReference type="ARBA" id="ARBA00004123"/>
    </source>
</evidence>
<feature type="compositionally biased region" description="Low complexity" evidence="4">
    <location>
        <begin position="176"/>
        <end position="186"/>
    </location>
</feature>
<feature type="compositionally biased region" description="Basic and acidic residues" evidence="4">
    <location>
        <begin position="135"/>
        <end position="158"/>
    </location>
</feature>
<keyword evidence="3" id="KW-0862">Zinc</keyword>
<dbReference type="PROSITE" id="PS00028">
    <property type="entry name" value="ZINC_FINGER_C2H2_1"/>
    <property type="match status" value="2"/>
</dbReference>
<evidence type="ECO:0000256" key="2">
    <source>
        <dbReference type="ARBA" id="ARBA00023242"/>
    </source>
</evidence>
<keyword evidence="2" id="KW-0539">Nucleus</keyword>
<name>A0AAJ7TXZ6_PETMA</name>